<evidence type="ECO:0008006" key="5">
    <source>
        <dbReference type="Google" id="ProtNLM"/>
    </source>
</evidence>
<gene>
    <name evidence="3" type="ORF">NGF19_14075</name>
</gene>
<protein>
    <recommendedName>
        <fullName evidence="5">Integral membrane protein</fullName>
    </recommendedName>
</protein>
<comment type="caution">
    <text evidence="3">The sequence shown here is derived from an EMBL/GenBank/DDBJ whole genome shotgun (WGS) entry which is preliminary data.</text>
</comment>
<feature type="compositionally biased region" description="Basic and acidic residues" evidence="1">
    <location>
        <begin position="180"/>
        <end position="200"/>
    </location>
</feature>
<sequence>MYGHGVQPPTRTSGTATFLRVLFAAVGPLSCGLLAGLPLFRVAMLRGRRGDWLLAWLSLPVTIAAFATVGMLPDNDHRGDVAMAVLLLLAAFSTAHFLVFDVRHHRAAPPFAPLPSQTTAATPQTPVVPAPPHQGYGYPAPAPQPYAATQSPPTPYPPVPQPLQPPRPPQPQQPAPARIDQVRAELDELSDYLRKHEDGR</sequence>
<feature type="compositionally biased region" description="Pro residues" evidence="1">
    <location>
        <begin position="152"/>
        <end position="174"/>
    </location>
</feature>
<feature type="transmembrane region" description="Helical" evidence="2">
    <location>
        <begin position="18"/>
        <end position="40"/>
    </location>
</feature>
<keyword evidence="2" id="KW-0472">Membrane</keyword>
<evidence type="ECO:0000313" key="4">
    <source>
        <dbReference type="Proteomes" id="UP001523219"/>
    </source>
</evidence>
<keyword evidence="2" id="KW-0812">Transmembrane</keyword>
<organism evidence="3 4">
    <name type="scientific">Streptomyces macrolidinus</name>
    <dbReference type="NCBI Taxonomy" id="2952607"/>
    <lineage>
        <taxon>Bacteria</taxon>
        <taxon>Bacillati</taxon>
        <taxon>Actinomycetota</taxon>
        <taxon>Actinomycetes</taxon>
        <taxon>Kitasatosporales</taxon>
        <taxon>Streptomycetaceae</taxon>
        <taxon>Streptomyces</taxon>
    </lineage>
</organism>
<accession>A0ABT0ZEB4</accession>
<dbReference type="RefSeq" id="WP_252425208.1">
    <property type="nucleotide sequence ID" value="NZ_JAMWMR010000010.1"/>
</dbReference>
<evidence type="ECO:0000256" key="2">
    <source>
        <dbReference type="SAM" id="Phobius"/>
    </source>
</evidence>
<dbReference type="EMBL" id="JAMWMR010000010">
    <property type="protein sequence ID" value="MCN9241904.1"/>
    <property type="molecule type" value="Genomic_DNA"/>
</dbReference>
<reference evidence="3 4" key="1">
    <citation type="submission" date="2022-05" db="EMBL/GenBank/DDBJ databases">
        <title>Streptomyces sp. nov. RY43-2 isolated from soil of a peat swamp forest.</title>
        <authorList>
            <person name="Kanchanasin P."/>
            <person name="Tanasupawat S."/>
            <person name="Phongsopitanun W."/>
        </authorList>
    </citation>
    <scope>NUCLEOTIDE SEQUENCE [LARGE SCALE GENOMIC DNA]</scope>
    <source>
        <strain evidence="3 4">RY43-2</strain>
    </source>
</reference>
<keyword evidence="4" id="KW-1185">Reference proteome</keyword>
<evidence type="ECO:0000313" key="3">
    <source>
        <dbReference type="EMBL" id="MCN9241904.1"/>
    </source>
</evidence>
<proteinExistence type="predicted"/>
<keyword evidence="2" id="KW-1133">Transmembrane helix</keyword>
<feature type="region of interest" description="Disordered" evidence="1">
    <location>
        <begin position="111"/>
        <end position="200"/>
    </location>
</feature>
<feature type="compositionally biased region" description="Low complexity" evidence="1">
    <location>
        <begin position="114"/>
        <end position="125"/>
    </location>
</feature>
<evidence type="ECO:0000256" key="1">
    <source>
        <dbReference type="SAM" id="MobiDB-lite"/>
    </source>
</evidence>
<dbReference type="Proteomes" id="UP001523219">
    <property type="component" value="Unassembled WGS sequence"/>
</dbReference>
<feature type="transmembrane region" description="Helical" evidence="2">
    <location>
        <begin position="81"/>
        <end position="100"/>
    </location>
</feature>
<name>A0ABT0ZEB4_9ACTN</name>
<feature type="transmembrane region" description="Helical" evidence="2">
    <location>
        <begin position="52"/>
        <end position="69"/>
    </location>
</feature>